<protein>
    <recommendedName>
        <fullName evidence="11">Methylcytosine dioxygenase TET</fullName>
        <ecNumber evidence="11">1.14.11.80</ecNumber>
    </recommendedName>
</protein>
<feature type="domain" description="Methylcytosine dioxygenase TET1-3 oxygenase" evidence="13">
    <location>
        <begin position="107"/>
        <end position="508"/>
    </location>
</feature>
<dbReference type="EMBL" id="OZ035835">
    <property type="protein sequence ID" value="CAL1577320.1"/>
    <property type="molecule type" value="Genomic_DNA"/>
</dbReference>
<organism evidence="14 15">
    <name type="scientific">Knipowitschia caucasica</name>
    <name type="common">Caucasian dwarf goby</name>
    <name type="synonym">Pomatoschistus caucasicus</name>
    <dbReference type="NCBI Taxonomy" id="637954"/>
    <lineage>
        <taxon>Eukaryota</taxon>
        <taxon>Metazoa</taxon>
        <taxon>Chordata</taxon>
        <taxon>Craniata</taxon>
        <taxon>Vertebrata</taxon>
        <taxon>Euteleostomi</taxon>
        <taxon>Actinopterygii</taxon>
        <taxon>Neopterygii</taxon>
        <taxon>Teleostei</taxon>
        <taxon>Neoteleostei</taxon>
        <taxon>Acanthomorphata</taxon>
        <taxon>Gobiaria</taxon>
        <taxon>Gobiiformes</taxon>
        <taxon>Gobioidei</taxon>
        <taxon>Gobiidae</taxon>
        <taxon>Gobiinae</taxon>
        <taxon>Knipowitschia</taxon>
    </lineage>
</organism>
<dbReference type="GO" id="GO:0008270">
    <property type="term" value="F:zinc ion binding"/>
    <property type="evidence" value="ECO:0007669"/>
    <property type="project" value="UniProtKB-UniRule"/>
</dbReference>
<evidence type="ECO:0000256" key="9">
    <source>
        <dbReference type="ARBA" id="ARBA00047840"/>
    </source>
</evidence>
<evidence type="ECO:0000256" key="5">
    <source>
        <dbReference type="ARBA" id="ARBA00022833"/>
    </source>
</evidence>
<evidence type="ECO:0000256" key="4">
    <source>
        <dbReference type="ARBA" id="ARBA00022723"/>
    </source>
</evidence>
<proteinExistence type="inferred from homology"/>
<evidence type="ECO:0000313" key="14">
    <source>
        <dbReference type="EMBL" id="CAL1577320.1"/>
    </source>
</evidence>
<feature type="region of interest" description="Disordered" evidence="12">
    <location>
        <begin position="330"/>
        <end position="392"/>
    </location>
</feature>
<dbReference type="GO" id="GO:0005694">
    <property type="term" value="C:chromosome"/>
    <property type="evidence" value="ECO:0007669"/>
    <property type="project" value="UniProtKB-SubCell"/>
</dbReference>
<comment type="function">
    <text evidence="11">Dioxygenase that catalyzes the conversion of the modified genomic base 5-methylcytosine (5mC) into 5-hydroxymethylcytosine (5hmC) and plays a key role in epigenetic chromatin reprogramming during embryonic development.</text>
</comment>
<name>A0AAV2JNM7_KNICA</name>
<accession>A0AAV2JNM7</accession>
<keyword evidence="3" id="KW-0158">Chromosome</keyword>
<dbReference type="Pfam" id="PF12851">
    <property type="entry name" value="Tet_JBP"/>
    <property type="match status" value="1"/>
</dbReference>
<comment type="catalytic activity">
    <reaction evidence="9 11">
        <text>a 5-formyl-2'-deoxycytidine in DNA + 2-oxoglutarate + O2 = a 5-carboxyl-2'-deoxycytidine in DNA + succinate + CO2 + H(+)</text>
        <dbReference type="Rhea" id="RHEA:53832"/>
        <dbReference type="Rhea" id="RHEA-COMP:13656"/>
        <dbReference type="Rhea" id="RHEA-COMP:13657"/>
        <dbReference type="ChEBI" id="CHEBI:15378"/>
        <dbReference type="ChEBI" id="CHEBI:15379"/>
        <dbReference type="ChEBI" id="CHEBI:16526"/>
        <dbReference type="ChEBI" id="CHEBI:16810"/>
        <dbReference type="ChEBI" id="CHEBI:30031"/>
        <dbReference type="ChEBI" id="CHEBI:137731"/>
        <dbReference type="ChEBI" id="CHEBI:137732"/>
        <dbReference type="EC" id="1.14.11.80"/>
    </reaction>
</comment>
<dbReference type="SMART" id="SM01333">
    <property type="entry name" value="Tet_JBP"/>
    <property type="match status" value="1"/>
</dbReference>
<dbReference type="InterPro" id="IPR040175">
    <property type="entry name" value="TET1/2/3"/>
</dbReference>
<gene>
    <name evidence="14" type="ORF">KC01_LOCUS8687</name>
</gene>
<evidence type="ECO:0000256" key="3">
    <source>
        <dbReference type="ARBA" id="ARBA00022454"/>
    </source>
</evidence>
<dbReference type="EC" id="1.14.11.80" evidence="11"/>
<dbReference type="GO" id="GO:0141166">
    <property type="term" value="P:chromosomal 5-methylcytosine DNA demethylation pathway"/>
    <property type="evidence" value="ECO:0007669"/>
    <property type="project" value="UniProtKB-UniRule"/>
</dbReference>
<dbReference type="InterPro" id="IPR024779">
    <property type="entry name" value="2OGFeDO_JBP1/TET_oxygenase_dom"/>
</dbReference>
<keyword evidence="8 11" id="KW-0408">Iron</keyword>
<dbReference type="GO" id="GO:0070579">
    <property type="term" value="F:DNA 5-methylcytosine dioxygenase activity"/>
    <property type="evidence" value="ECO:0007669"/>
    <property type="project" value="UniProtKB-UniRule"/>
</dbReference>
<dbReference type="GO" id="GO:0005634">
    <property type="term" value="C:nucleus"/>
    <property type="evidence" value="ECO:0007669"/>
    <property type="project" value="UniProtKB-UniRule"/>
</dbReference>
<comment type="cofactor">
    <cofactor evidence="11">
        <name>Fe(2+)</name>
        <dbReference type="ChEBI" id="CHEBI:29033"/>
    </cofactor>
    <text evidence="11">Binds 1 Fe(2+) ion per subunit.</text>
</comment>
<evidence type="ECO:0000256" key="10">
    <source>
        <dbReference type="ARBA" id="ARBA00049431"/>
    </source>
</evidence>
<dbReference type="PANTHER" id="PTHR23358">
    <property type="entry name" value="METHYLCYTOSINE DIOXYGENASE TET"/>
    <property type="match status" value="1"/>
</dbReference>
<evidence type="ECO:0000256" key="1">
    <source>
        <dbReference type="ARBA" id="ARBA00004286"/>
    </source>
</evidence>
<dbReference type="GO" id="GO:0045944">
    <property type="term" value="P:positive regulation of transcription by RNA polymerase II"/>
    <property type="evidence" value="ECO:0007669"/>
    <property type="project" value="TreeGrafter"/>
</dbReference>
<dbReference type="Proteomes" id="UP001497482">
    <property type="component" value="Chromosome 13"/>
</dbReference>
<feature type="compositionally biased region" description="Basic and acidic residues" evidence="12">
    <location>
        <begin position="523"/>
        <end position="549"/>
    </location>
</feature>
<comment type="similarity">
    <text evidence="2 11">Belongs to the TET family.</text>
</comment>
<keyword evidence="4 11" id="KW-0479">Metal-binding</keyword>
<evidence type="ECO:0000256" key="7">
    <source>
        <dbReference type="ARBA" id="ARBA00023002"/>
    </source>
</evidence>
<comment type="cofactor">
    <cofactor evidence="11">
        <name>Zn(2+)</name>
        <dbReference type="ChEBI" id="CHEBI:29105"/>
    </cofactor>
    <text evidence="11">The zinc ions have a structural role.</text>
</comment>
<keyword evidence="5 11" id="KW-0862">Zinc</keyword>
<evidence type="ECO:0000256" key="8">
    <source>
        <dbReference type="ARBA" id="ARBA00023004"/>
    </source>
</evidence>
<dbReference type="GO" id="GO:0040029">
    <property type="term" value="P:epigenetic regulation of gene expression"/>
    <property type="evidence" value="ECO:0007669"/>
    <property type="project" value="InterPro"/>
</dbReference>
<comment type="catalytic activity">
    <reaction evidence="10 11">
        <text>a 5-hydroxymethyl-2'-deoxycytidine in DNA + 2-oxoglutarate + O2 = a 5-formyl-2'-deoxycytidine in DNA + succinate + CO2 + H2O</text>
        <dbReference type="Rhea" id="RHEA:53828"/>
        <dbReference type="Rhea" id="RHEA-COMP:13315"/>
        <dbReference type="Rhea" id="RHEA-COMP:13656"/>
        <dbReference type="ChEBI" id="CHEBI:15377"/>
        <dbReference type="ChEBI" id="CHEBI:15379"/>
        <dbReference type="ChEBI" id="CHEBI:16526"/>
        <dbReference type="ChEBI" id="CHEBI:16810"/>
        <dbReference type="ChEBI" id="CHEBI:30031"/>
        <dbReference type="ChEBI" id="CHEBI:136731"/>
        <dbReference type="ChEBI" id="CHEBI:137731"/>
        <dbReference type="EC" id="1.14.11.80"/>
    </reaction>
</comment>
<feature type="compositionally biased region" description="Polar residues" evidence="12">
    <location>
        <begin position="371"/>
        <end position="383"/>
    </location>
</feature>
<feature type="region of interest" description="Disordered" evidence="12">
    <location>
        <begin position="523"/>
        <end position="572"/>
    </location>
</feature>
<evidence type="ECO:0000256" key="2">
    <source>
        <dbReference type="ARBA" id="ARBA00007502"/>
    </source>
</evidence>
<evidence type="ECO:0000256" key="11">
    <source>
        <dbReference type="RuleBase" id="RU367064"/>
    </source>
</evidence>
<evidence type="ECO:0000256" key="6">
    <source>
        <dbReference type="ARBA" id="ARBA00022964"/>
    </source>
</evidence>
<dbReference type="AlphaFoldDB" id="A0AAV2JNM7"/>
<keyword evidence="7 11" id="KW-0560">Oxidoreductase</keyword>
<dbReference type="InterPro" id="IPR046942">
    <property type="entry name" value="TET_oxygenase"/>
</dbReference>
<evidence type="ECO:0000256" key="12">
    <source>
        <dbReference type="SAM" id="MobiDB-lite"/>
    </source>
</evidence>
<reference evidence="14 15" key="1">
    <citation type="submission" date="2024-04" db="EMBL/GenBank/DDBJ databases">
        <authorList>
            <person name="Waldvogel A.-M."/>
            <person name="Schoenle A."/>
        </authorList>
    </citation>
    <scope>NUCLEOTIDE SEQUENCE [LARGE SCALE GENOMIC DNA]</scope>
</reference>
<sequence length="595" mass="67294">MSDKILNPCLSLSPQVIRRGSEEEKLLCLVRRRPGHHCDSAVLVILILAWEGVPRPVADHLYRDLTDSLFKYGSTTCRRCALNDDRTCACQGLDPDTCGASFSFGCSWSMYFNGCKFARSKVPRKFRLLGDYPEQEEQVENNLQGLATELAPLYKKLAPEAYHNQIEQESSGQECRLGWREGRPFSGVTACVDFCAHAHKDTHNMNNGSTVVCTLTREDNRAVRNIPEDEQLHVLPLYKISDRDEFGQAQGQWAKIRTGALQVLSSFPREVRMLAEPVKSVRRMRQDARLRAQAERLEKKLGLSPLAVKVKPEPNCKDPDFGSYKLLPRPGSVGMYPPERAYQGSCLQSPSSSLPHPSPHRKLFTPDPRQYAQSPQPYRTASSPLHRLPQDHHNTAFKSEPRETHCSSPREYVFSPQPTAEGLFSRLSSIQLEPSVLSIPPHEDAQEEVWSDSEHNFLDREIGGVAVAPSHGSILIECARRELHATTPILKPDRRHPTRISLVFYQHKSLNEPGHGAAMWDAKMAKRERERDEEAEREQGRKRKIGESEEKAEEEETGKVGSIPTRQTWTRPRDGVVTVSPYALTHVTGPYNRWT</sequence>
<evidence type="ECO:0000313" key="15">
    <source>
        <dbReference type="Proteomes" id="UP001497482"/>
    </source>
</evidence>
<keyword evidence="15" id="KW-1185">Reference proteome</keyword>
<evidence type="ECO:0000259" key="13">
    <source>
        <dbReference type="SMART" id="SM01333"/>
    </source>
</evidence>
<keyword evidence="6 11" id="KW-0223">Dioxygenase</keyword>
<dbReference type="PANTHER" id="PTHR23358:SF2">
    <property type="entry name" value="METHYLCYTOSINE DIOXYGENASE TET1"/>
    <property type="match status" value="1"/>
</dbReference>
<comment type="subcellular location">
    <subcellularLocation>
        <location evidence="1">Chromosome</location>
    </subcellularLocation>
</comment>
<comment type="catalytic activity">
    <reaction evidence="11">
        <text>a 5-methyl-2'-deoxycytidine in DNA + 2-oxoglutarate + O2 = a 5-hydroxymethyl-2'-deoxycytidine in DNA + succinate + CO2</text>
        <dbReference type="Rhea" id="RHEA:52636"/>
        <dbReference type="Rhea" id="RHEA-COMP:11370"/>
        <dbReference type="Rhea" id="RHEA-COMP:13315"/>
        <dbReference type="ChEBI" id="CHEBI:15379"/>
        <dbReference type="ChEBI" id="CHEBI:16526"/>
        <dbReference type="ChEBI" id="CHEBI:16810"/>
        <dbReference type="ChEBI" id="CHEBI:30031"/>
        <dbReference type="ChEBI" id="CHEBI:85454"/>
        <dbReference type="ChEBI" id="CHEBI:136731"/>
        <dbReference type="EC" id="1.14.11.80"/>
    </reaction>
</comment>